<dbReference type="GO" id="GO:0004497">
    <property type="term" value="F:monooxygenase activity"/>
    <property type="evidence" value="ECO:0007669"/>
    <property type="project" value="UniProtKB-KW"/>
</dbReference>
<evidence type="ECO:0000313" key="9">
    <source>
        <dbReference type="Proteomes" id="UP000799539"/>
    </source>
</evidence>
<evidence type="ECO:0000256" key="4">
    <source>
        <dbReference type="ARBA" id="ARBA00023004"/>
    </source>
</evidence>
<evidence type="ECO:0000256" key="3">
    <source>
        <dbReference type="ARBA" id="ARBA00023002"/>
    </source>
</evidence>
<dbReference type="InterPro" id="IPR001128">
    <property type="entry name" value="Cyt_P450"/>
</dbReference>
<reference evidence="8" key="1">
    <citation type="journal article" date="2020" name="Stud. Mycol.">
        <title>101 Dothideomycetes genomes: a test case for predicting lifestyles and emergence of pathogens.</title>
        <authorList>
            <person name="Haridas S."/>
            <person name="Albert R."/>
            <person name="Binder M."/>
            <person name="Bloem J."/>
            <person name="Labutti K."/>
            <person name="Salamov A."/>
            <person name="Andreopoulos B."/>
            <person name="Baker S."/>
            <person name="Barry K."/>
            <person name="Bills G."/>
            <person name="Bluhm B."/>
            <person name="Cannon C."/>
            <person name="Castanera R."/>
            <person name="Culley D."/>
            <person name="Daum C."/>
            <person name="Ezra D."/>
            <person name="Gonzalez J."/>
            <person name="Henrissat B."/>
            <person name="Kuo A."/>
            <person name="Liang C."/>
            <person name="Lipzen A."/>
            <person name="Lutzoni F."/>
            <person name="Magnuson J."/>
            <person name="Mondo S."/>
            <person name="Nolan M."/>
            <person name="Ohm R."/>
            <person name="Pangilinan J."/>
            <person name="Park H.-J."/>
            <person name="Ramirez L."/>
            <person name="Alfaro M."/>
            <person name="Sun H."/>
            <person name="Tritt A."/>
            <person name="Yoshinaga Y."/>
            <person name="Zwiers L.-H."/>
            <person name="Turgeon B."/>
            <person name="Goodwin S."/>
            <person name="Spatafora J."/>
            <person name="Crous P."/>
            <person name="Grigoriev I."/>
        </authorList>
    </citation>
    <scope>NUCLEOTIDE SEQUENCE</scope>
    <source>
        <strain evidence="8">SCOH1-5</strain>
    </source>
</reference>
<dbReference type="SUPFAM" id="SSF48264">
    <property type="entry name" value="Cytochrome P450"/>
    <property type="match status" value="1"/>
</dbReference>
<feature type="chain" id="PRO_5025451670" description="Cytochrome P450" evidence="7">
    <location>
        <begin position="19"/>
        <end position="514"/>
    </location>
</feature>
<keyword evidence="7" id="KW-0732">Signal</keyword>
<keyword evidence="9" id="KW-1185">Reference proteome</keyword>
<feature type="binding site" description="axial binding residue" evidence="5">
    <location>
        <position position="452"/>
    </location>
    <ligand>
        <name>heme</name>
        <dbReference type="ChEBI" id="CHEBI:30413"/>
    </ligand>
    <ligandPart>
        <name>Fe</name>
        <dbReference type="ChEBI" id="CHEBI:18248"/>
    </ligandPart>
</feature>
<evidence type="ECO:0000256" key="5">
    <source>
        <dbReference type="PIRSR" id="PIRSR602401-1"/>
    </source>
</evidence>
<name>A0A6A6F9T7_9PEZI</name>
<dbReference type="InterPro" id="IPR002401">
    <property type="entry name" value="Cyt_P450_E_grp-I"/>
</dbReference>
<dbReference type="PANTHER" id="PTHR24305:SF235">
    <property type="entry name" value="CYTOCHROME P450 MONOOXYGENASE APDB-RELATED"/>
    <property type="match status" value="1"/>
</dbReference>
<dbReference type="GO" id="GO:0005506">
    <property type="term" value="F:iron ion binding"/>
    <property type="evidence" value="ECO:0007669"/>
    <property type="project" value="InterPro"/>
</dbReference>
<dbReference type="Gene3D" id="1.10.630.10">
    <property type="entry name" value="Cytochrome P450"/>
    <property type="match status" value="1"/>
</dbReference>
<evidence type="ECO:0000256" key="2">
    <source>
        <dbReference type="ARBA" id="ARBA00022723"/>
    </source>
</evidence>
<keyword evidence="4 5" id="KW-0408">Iron</keyword>
<evidence type="ECO:0000256" key="7">
    <source>
        <dbReference type="SAM" id="SignalP"/>
    </source>
</evidence>
<dbReference type="PRINTS" id="PR00463">
    <property type="entry name" value="EP450I"/>
</dbReference>
<proteinExistence type="inferred from homology"/>
<dbReference type="AlphaFoldDB" id="A0A6A6F9T7"/>
<gene>
    <name evidence="8" type="ORF">CERZMDRAFT_99865</name>
</gene>
<evidence type="ECO:0000256" key="1">
    <source>
        <dbReference type="ARBA" id="ARBA00001971"/>
    </source>
</evidence>
<dbReference type="InterPro" id="IPR050121">
    <property type="entry name" value="Cytochrome_P450_monoxygenase"/>
</dbReference>
<evidence type="ECO:0008006" key="10">
    <source>
        <dbReference type="Google" id="ProtNLM"/>
    </source>
</evidence>
<protein>
    <recommendedName>
        <fullName evidence="10">Cytochrome P450</fullName>
    </recommendedName>
</protein>
<dbReference type="InterPro" id="IPR036396">
    <property type="entry name" value="Cyt_P450_sf"/>
</dbReference>
<dbReference type="EMBL" id="ML992683">
    <property type="protein sequence ID" value="KAF2210171.1"/>
    <property type="molecule type" value="Genomic_DNA"/>
</dbReference>
<accession>A0A6A6F9T7</accession>
<keyword evidence="6" id="KW-0503">Monooxygenase</keyword>
<comment type="cofactor">
    <cofactor evidence="1 5">
        <name>heme</name>
        <dbReference type="ChEBI" id="CHEBI:30413"/>
    </cofactor>
</comment>
<evidence type="ECO:0000313" key="8">
    <source>
        <dbReference type="EMBL" id="KAF2210171.1"/>
    </source>
</evidence>
<dbReference type="Pfam" id="PF00067">
    <property type="entry name" value="p450"/>
    <property type="match status" value="1"/>
</dbReference>
<organism evidence="8 9">
    <name type="scientific">Cercospora zeae-maydis SCOH1-5</name>
    <dbReference type="NCBI Taxonomy" id="717836"/>
    <lineage>
        <taxon>Eukaryota</taxon>
        <taxon>Fungi</taxon>
        <taxon>Dikarya</taxon>
        <taxon>Ascomycota</taxon>
        <taxon>Pezizomycotina</taxon>
        <taxon>Dothideomycetes</taxon>
        <taxon>Dothideomycetidae</taxon>
        <taxon>Mycosphaerellales</taxon>
        <taxon>Mycosphaerellaceae</taxon>
        <taxon>Cercospora</taxon>
    </lineage>
</organism>
<keyword evidence="5 6" id="KW-0349">Heme</keyword>
<dbReference type="GO" id="GO:0044550">
    <property type="term" value="P:secondary metabolite biosynthetic process"/>
    <property type="evidence" value="ECO:0007669"/>
    <property type="project" value="UniProtKB-ARBA"/>
</dbReference>
<keyword evidence="3 6" id="KW-0560">Oxidoreductase</keyword>
<comment type="similarity">
    <text evidence="6">Belongs to the cytochrome P450 family.</text>
</comment>
<dbReference type="PANTHER" id="PTHR24305">
    <property type="entry name" value="CYTOCHROME P450"/>
    <property type="match status" value="1"/>
</dbReference>
<dbReference type="GO" id="GO:0016705">
    <property type="term" value="F:oxidoreductase activity, acting on paired donors, with incorporation or reduction of molecular oxygen"/>
    <property type="evidence" value="ECO:0007669"/>
    <property type="project" value="InterPro"/>
</dbReference>
<feature type="signal peptide" evidence="7">
    <location>
        <begin position="1"/>
        <end position="18"/>
    </location>
</feature>
<keyword evidence="2 5" id="KW-0479">Metal-binding</keyword>
<dbReference type="PRINTS" id="PR00385">
    <property type="entry name" value="P450"/>
</dbReference>
<dbReference type="OrthoDB" id="3934656at2759"/>
<dbReference type="InterPro" id="IPR017972">
    <property type="entry name" value="Cyt_P450_CS"/>
</dbReference>
<evidence type="ECO:0000256" key="6">
    <source>
        <dbReference type="RuleBase" id="RU000461"/>
    </source>
</evidence>
<dbReference type="Proteomes" id="UP000799539">
    <property type="component" value="Unassembled WGS sequence"/>
</dbReference>
<sequence>MLSLIILSLSAIILILHCLKTSLRPDLKGIPGPWCAKFTDLWRLYRTWKRTFRQDLRRLHEHYNSAFVRIGPNLISCSDPATIEYIYGFHTQMRKSDLAKPMVPIWKRQRLTTMFLAASPEEHHRIRAPIASVYNMTNVIRSEERVNRAIARLFERLTNQFVSGRRPCDVHNWVHYFSADIMFDLTMGEPIGLVENGGDVDDVLATMEREFDYRGLVLAMPVIDDLIRLNPFKVFFKPTQMPASVKRAHRILGVAREVKASGKSHGAGSPPLVYDFLHAAEKHPDIDERQLMGYIQQNVSAGADTTSITLRTAIYCALKSPWILEEIRKELDANNVHSPVPYRTARFQLPFCAAVVRESLRWFFPFVALMEREVPDGPGLELPGGVRLAVGTVVGVHPGYLQRNKTVFGPDADDFNPLRWFRAPDESQEAFDHRLSKMAACELSFGHGPRACLGRTVAEMVLYKFIPDFFSTFDVTLVRPETPWVVRSSFVDKQSGMDVYLSVRDRKGDQASAS</sequence>
<dbReference type="GO" id="GO:0020037">
    <property type="term" value="F:heme binding"/>
    <property type="evidence" value="ECO:0007669"/>
    <property type="project" value="InterPro"/>
</dbReference>
<dbReference type="PROSITE" id="PS00086">
    <property type="entry name" value="CYTOCHROME_P450"/>
    <property type="match status" value="1"/>
</dbReference>